<keyword evidence="5" id="KW-0482">Metalloprotease</keyword>
<feature type="domain" description="Peptidase M16 C-terminal" evidence="7">
    <location>
        <begin position="724"/>
        <end position="901"/>
    </location>
</feature>
<protein>
    <submittedName>
        <fullName evidence="8">Zinc protease</fullName>
    </submittedName>
</protein>
<reference evidence="8 9" key="1">
    <citation type="submission" date="2019-03" db="EMBL/GenBank/DDBJ databases">
        <title>Genomic Encyclopedia of Archaeal and Bacterial Type Strains, Phase II (KMG-II): from individual species to whole genera.</title>
        <authorList>
            <person name="Goeker M."/>
        </authorList>
    </citation>
    <scope>NUCLEOTIDE SEQUENCE [LARGE SCALE GENOMIC DNA]</scope>
    <source>
        <strain evidence="8 9">DSM 19035</strain>
    </source>
</reference>
<dbReference type="InterPro" id="IPR050626">
    <property type="entry name" value="Peptidase_M16"/>
</dbReference>
<evidence type="ECO:0000256" key="5">
    <source>
        <dbReference type="ARBA" id="ARBA00023049"/>
    </source>
</evidence>
<keyword evidence="3" id="KW-0378">Hydrolase</keyword>
<dbReference type="AlphaFoldDB" id="A0A4R6SWF2"/>
<keyword evidence="2 8" id="KW-0645">Protease</keyword>
<comment type="caution">
    <text evidence="8">The sequence shown here is derived from an EMBL/GenBank/DDBJ whole genome shotgun (WGS) entry which is preliminary data.</text>
</comment>
<dbReference type="InterPro" id="IPR007863">
    <property type="entry name" value="Peptidase_M16_C"/>
</dbReference>
<dbReference type="Pfam" id="PF00675">
    <property type="entry name" value="Peptidase_M16"/>
    <property type="match status" value="1"/>
</dbReference>
<evidence type="ECO:0000259" key="7">
    <source>
        <dbReference type="Pfam" id="PF05193"/>
    </source>
</evidence>
<keyword evidence="9" id="KW-1185">Reference proteome</keyword>
<evidence type="ECO:0000313" key="9">
    <source>
        <dbReference type="Proteomes" id="UP000295620"/>
    </source>
</evidence>
<keyword evidence="4" id="KW-0862">Zinc</keyword>
<dbReference type="InterPro" id="IPR011765">
    <property type="entry name" value="Pept_M16_N"/>
</dbReference>
<dbReference type="EMBL" id="SNYC01000004">
    <property type="protein sequence ID" value="TDQ09741.1"/>
    <property type="molecule type" value="Genomic_DNA"/>
</dbReference>
<gene>
    <name evidence="8" type="ORF">ATK78_1899</name>
</gene>
<dbReference type="GO" id="GO:0006508">
    <property type="term" value="P:proteolysis"/>
    <property type="evidence" value="ECO:0007669"/>
    <property type="project" value="UniProtKB-KW"/>
</dbReference>
<dbReference type="InterPro" id="IPR011249">
    <property type="entry name" value="Metalloenz_LuxS/M16"/>
</dbReference>
<dbReference type="SUPFAM" id="SSF63411">
    <property type="entry name" value="LuxS/MPP-like metallohydrolase"/>
    <property type="match status" value="4"/>
</dbReference>
<accession>A0A4R6SWF2</accession>
<dbReference type="Proteomes" id="UP000295620">
    <property type="component" value="Unassembled WGS sequence"/>
</dbReference>
<evidence type="ECO:0000256" key="3">
    <source>
        <dbReference type="ARBA" id="ARBA00022801"/>
    </source>
</evidence>
<dbReference type="PANTHER" id="PTHR43690:SF34">
    <property type="entry name" value="ZINC PROTEASE PQQL-LIKE"/>
    <property type="match status" value="1"/>
</dbReference>
<evidence type="ECO:0000256" key="2">
    <source>
        <dbReference type="ARBA" id="ARBA00022670"/>
    </source>
</evidence>
<evidence type="ECO:0000256" key="4">
    <source>
        <dbReference type="ARBA" id="ARBA00022833"/>
    </source>
</evidence>
<dbReference type="Gene3D" id="3.30.830.10">
    <property type="entry name" value="Metalloenzyme, LuxS/M16 peptidase-like"/>
    <property type="match status" value="4"/>
</dbReference>
<comment type="similarity">
    <text evidence="1">Belongs to the peptidase M16 family.</text>
</comment>
<evidence type="ECO:0000256" key="1">
    <source>
        <dbReference type="ARBA" id="ARBA00007261"/>
    </source>
</evidence>
<dbReference type="GO" id="GO:0008237">
    <property type="term" value="F:metallopeptidase activity"/>
    <property type="evidence" value="ECO:0007669"/>
    <property type="project" value="UniProtKB-KW"/>
</dbReference>
<feature type="domain" description="Peptidase M16 C-terminal" evidence="7">
    <location>
        <begin position="242"/>
        <end position="429"/>
    </location>
</feature>
<dbReference type="Pfam" id="PF05193">
    <property type="entry name" value="Peptidase_M16_C"/>
    <property type="match status" value="2"/>
</dbReference>
<feature type="domain" description="Peptidase M16 N-terminal" evidence="6">
    <location>
        <begin position="85"/>
        <end position="220"/>
    </location>
</feature>
<name>A0A4R6SWF2_9SPHI</name>
<dbReference type="PANTHER" id="PTHR43690">
    <property type="entry name" value="NARDILYSIN"/>
    <property type="match status" value="1"/>
</dbReference>
<proteinExistence type="inferred from homology"/>
<dbReference type="GO" id="GO:0046872">
    <property type="term" value="F:metal ion binding"/>
    <property type="evidence" value="ECO:0007669"/>
    <property type="project" value="InterPro"/>
</dbReference>
<evidence type="ECO:0000259" key="6">
    <source>
        <dbReference type="Pfam" id="PF00675"/>
    </source>
</evidence>
<sequence length="973" mass="107861">MRINILIASSQIKTNYKQMKKINILAIGFLAYLAIDGPAYAQKKPVATKKPAATTAKKTNGTLIPNDPNVKIGKLANGLTYYIRKNSEPKNRAELYLATRIGSLMEEDNQQGLAHFTEHMAFNGTKDFPKNEMINYLQKAGVRFGADLNAYTGFDQTVYQLPIPTDSAELFKTGFKILANWAGKVIMEGDEIDKERGVIIEEDRQRGKNAQERISKQLLPLLLKGSRYENRLPIGKIDILQSFTHDKIKSFYKDWYRPNLQSVIAVGDFDVNEVEQLIKANFSDLTNPASPRPRLKYDLPDNKEPLVKIITDPEQPYNVAMMMYKQRGSTATSTTADYKKQLMYSMINSMIGARFQEILQKGTAPFLFAQSTYGPYQGGLVSGINAFQTVVAAKSGAELEKSFTAALAENERISKFGFVQSEVDVTKKNILAGNEKQFKEKDKTPSSSFVQQYLNNFLTGSSIPSIDFKYAETQKAVASITLQEINALAKTLITRENQIIVVQAPEKDKATLPTEAQLVIALKNASNGVTAYVDNSVNKPLLETKPVAGKIVSETKIAAIGVTELTLSNGIKVLLKPTDFKNDQIIFSSFSKGGLSLAADADYESAQMVSIIPESGVGAFNPTQLNKLLAGNTGRAGAYVSDLYQGFSGSASPKDLETAFQMVYAYATNPRKDTEIFNKNISDYKVILENKDANPSSVFADTVQAVLSSYHKRGMPIKAADLNNVSLDKAYAFYKDRFADASEQTFVIVGAFDVTTIKPFIETYLASLPAAAKKQNYADNGVRPPNGKISKTVYKGLEDKAAVELYIHGDYIFNAENNIQLDALKAALEIKILERLREKESGVYSPQVGLSVEKYPNAHYYFNISFSCATANVDKLVAAALDEISKIKTNGATADDISKFKSEEQRQHELSLRNNNYWLSYLTNRLQNGDSLDQLLTDKQRLDAISVESTKASAQKYLTEDNYIRLVLMPQKK</sequence>
<evidence type="ECO:0000313" key="8">
    <source>
        <dbReference type="EMBL" id="TDQ09741.1"/>
    </source>
</evidence>
<organism evidence="8 9">
    <name type="scientific">Pedobacter metabolipauper</name>
    <dbReference type="NCBI Taxonomy" id="425513"/>
    <lineage>
        <taxon>Bacteria</taxon>
        <taxon>Pseudomonadati</taxon>
        <taxon>Bacteroidota</taxon>
        <taxon>Sphingobacteriia</taxon>
        <taxon>Sphingobacteriales</taxon>
        <taxon>Sphingobacteriaceae</taxon>
        <taxon>Pedobacter</taxon>
    </lineage>
</organism>